<dbReference type="EMBL" id="FCOI02000038">
    <property type="protein sequence ID" value="SAK92034.1"/>
    <property type="molecule type" value="Genomic_DNA"/>
</dbReference>
<dbReference type="Proteomes" id="UP000054624">
    <property type="component" value="Unassembled WGS sequence"/>
</dbReference>
<accession>A0A158DBH5</accession>
<evidence type="ECO:0000313" key="2">
    <source>
        <dbReference type="EMBL" id="SAK92034.1"/>
    </source>
</evidence>
<organism evidence="2 3">
    <name type="scientific">Caballeronia temeraria</name>
    <dbReference type="NCBI Taxonomy" id="1777137"/>
    <lineage>
        <taxon>Bacteria</taxon>
        <taxon>Pseudomonadati</taxon>
        <taxon>Pseudomonadota</taxon>
        <taxon>Betaproteobacteria</taxon>
        <taxon>Burkholderiales</taxon>
        <taxon>Burkholderiaceae</taxon>
        <taxon>Caballeronia</taxon>
    </lineage>
</organism>
<proteinExistence type="predicted"/>
<name>A0A158DBH5_9BURK</name>
<feature type="domain" description="Dienelactone hydrolase" evidence="1">
    <location>
        <begin position="16"/>
        <end position="229"/>
    </location>
</feature>
<keyword evidence="3" id="KW-1185">Reference proteome</keyword>
<dbReference type="SUPFAM" id="SSF53474">
    <property type="entry name" value="alpha/beta-Hydrolases"/>
    <property type="match status" value="1"/>
</dbReference>
<dbReference type="OrthoDB" id="62567at2"/>
<dbReference type="PANTHER" id="PTHR46623">
    <property type="entry name" value="CARBOXYMETHYLENEBUTENOLIDASE-RELATED"/>
    <property type="match status" value="1"/>
</dbReference>
<gene>
    <name evidence="2" type="ORF">AWB76_06750</name>
</gene>
<dbReference type="InterPro" id="IPR029058">
    <property type="entry name" value="AB_hydrolase_fold"/>
</dbReference>
<dbReference type="InterPro" id="IPR051049">
    <property type="entry name" value="Dienelactone_hydrolase-like"/>
</dbReference>
<dbReference type="AlphaFoldDB" id="A0A158DBH5"/>
<dbReference type="RefSeq" id="WP_061164344.1">
    <property type="nucleotide sequence ID" value="NZ_FCOI02000038.1"/>
</dbReference>
<reference evidence="3" key="1">
    <citation type="submission" date="2016-01" db="EMBL/GenBank/DDBJ databases">
        <authorList>
            <person name="Peeters Charlotte."/>
        </authorList>
    </citation>
    <scope>NUCLEOTIDE SEQUENCE [LARGE SCALE GENOMIC DNA]</scope>
</reference>
<dbReference type="PANTHER" id="PTHR46623:SF6">
    <property type="entry name" value="ALPHA_BETA-HYDROLASES SUPERFAMILY PROTEIN"/>
    <property type="match status" value="1"/>
</dbReference>
<evidence type="ECO:0000259" key="1">
    <source>
        <dbReference type="Pfam" id="PF01738"/>
    </source>
</evidence>
<evidence type="ECO:0000313" key="3">
    <source>
        <dbReference type="Proteomes" id="UP000054624"/>
    </source>
</evidence>
<dbReference type="Pfam" id="PF01738">
    <property type="entry name" value="DLH"/>
    <property type="match status" value="1"/>
</dbReference>
<protein>
    <submittedName>
        <fullName evidence="2">Carboxymethylenebutenolidase</fullName>
    </submittedName>
</protein>
<sequence>MLTDGVQIASRAGGRFGAYVGKPTAITAPVIVIAQEIFGITSFIRDTVDWLVGAGFGCLCPDLYWRQAPAIELDANVPEEREQALTLFRDFDMKAGVGDLACTIEYARELPFSNGRVGVLGYCLGGALAYDVAAQSLADCSVGYYGVGLEKKVSSVSAITRPTMLHMGSKDHYVTEEARRILDESFTKNDSLSLHWYPVGHSFARPSSPNFDREATSIANARTLELFGTLKELS</sequence>
<dbReference type="GO" id="GO:0016787">
    <property type="term" value="F:hydrolase activity"/>
    <property type="evidence" value="ECO:0007669"/>
    <property type="project" value="InterPro"/>
</dbReference>
<dbReference type="InterPro" id="IPR002925">
    <property type="entry name" value="Dienelactn_hydro"/>
</dbReference>
<dbReference type="Gene3D" id="3.40.50.1820">
    <property type="entry name" value="alpha/beta hydrolase"/>
    <property type="match status" value="1"/>
</dbReference>
<dbReference type="STRING" id="1777137.AWB76_06750"/>